<feature type="transmembrane region" description="Helical" evidence="1">
    <location>
        <begin position="32"/>
        <end position="53"/>
    </location>
</feature>
<feature type="transmembrane region" description="Helical" evidence="1">
    <location>
        <begin position="65"/>
        <end position="83"/>
    </location>
</feature>
<keyword evidence="1" id="KW-0472">Membrane</keyword>
<name>A0A9W6C9P8_9FIRM</name>
<dbReference type="EMBL" id="BSBO01000026">
    <property type="protein sequence ID" value="GLG05237.1"/>
    <property type="molecule type" value="Genomic_DNA"/>
</dbReference>
<feature type="transmembrane region" description="Helical" evidence="1">
    <location>
        <begin position="95"/>
        <end position="116"/>
    </location>
</feature>
<evidence type="ECO:0000256" key="1">
    <source>
        <dbReference type="SAM" id="Phobius"/>
    </source>
</evidence>
<dbReference type="AlphaFoldDB" id="A0A9W6C9P8"/>
<sequence length="202" mass="23497">MLQKYMMAKEFYTTEKAGLIQQSMHRYSISSYILFFFTFSFAGWLWEVLLHVFIDHTVVNRGVLYGPWLPIYGFGGVLILLLLRRFAERPLQVFLMTMLTAGTMEFITGTVLWKVYQMRWWDYRDSLINLKGFVCLEGLLLFGTGGLVILYFAAPKLNVRYRKLPDTFRTVLCICFLGIFIIDVIFSLMHPNAGFGITIPRP</sequence>
<keyword evidence="3" id="KW-1185">Reference proteome</keyword>
<keyword evidence="1" id="KW-0812">Transmembrane</keyword>
<feature type="transmembrane region" description="Helical" evidence="1">
    <location>
        <begin position="166"/>
        <end position="186"/>
    </location>
</feature>
<gene>
    <name evidence="2" type="ORF">Selli1_24110</name>
</gene>
<keyword evidence="1" id="KW-1133">Transmembrane helix</keyword>
<proteinExistence type="predicted"/>
<evidence type="ECO:0000313" key="3">
    <source>
        <dbReference type="Proteomes" id="UP001145145"/>
    </source>
</evidence>
<organism evidence="2 3">
    <name type="scientific">Sellimonas catena</name>
    <dbReference type="NCBI Taxonomy" id="2994035"/>
    <lineage>
        <taxon>Bacteria</taxon>
        <taxon>Bacillati</taxon>
        <taxon>Bacillota</taxon>
        <taxon>Clostridia</taxon>
        <taxon>Lachnospirales</taxon>
        <taxon>Lachnospiraceae</taxon>
        <taxon>Sellimonas</taxon>
    </lineage>
</organism>
<protein>
    <recommendedName>
        <fullName evidence="4">ABC-transporter type IV</fullName>
    </recommendedName>
</protein>
<dbReference type="RefSeq" id="WP_191437294.1">
    <property type="nucleotide sequence ID" value="NZ_BSBO01000026.1"/>
</dbReference>
<evidence type="ECO:0008006" key="4">
    <source>
        <dbReference type="Google" id="ProtNLM"/>
    </source>
</evidence>
<dbReference type="Pfam" id="PF06541">
    <property type="entry name" value="ABC_trans_CmpB"/>
    <property type="match status" value="1"/>
</dbReference>
<feature type="transmembrane region" description="Helical" evidence="1">
    <location>
        <begin position="128"/>
        <end position="154"/>
    </location>
</feature>
<accession>A0A9W6C9P8</accession>
<dbReference type="InterPro" id="IPR010540">
    <property type="entry name" value="CmpB_TMEM229"/>
</dbReference>
<dbReference type="Proteomes" id="UP001145145">
    <property type="component" value="Unassembled WGS sequence"/>
</dbReference>
<comment type="caution">
    <text evidence="2">The sequence shown here is derived from an EMBL/GenBank/DDBJ whole genome shotgun (WGS) entry which is preliminary data.</text>
</comment>
<evidence type="ECO:0000313" key="2">
    <source>
        <dbReference type="EMBL" id="GLG05237.1"/>
    </source>
</evidence>
<reference evidence="2 3" key="1">
    <citation type="journal article" date="2023" name="Int. J. Syst. Evol. Microbiol.">
        <title>Sellimonas catena sp. nov., isolated from human faeces.</title>
        <authorList>
            <person name="Hisatomi A."/>
            <person name="Ohkuma M."/>
            <person name="Sakamoto M."/>
        </authorList>
    </citation>
    <scope>NUCLEOTIDE SEQUENCE [LARGE SCALE GENOMIC DNA]</scope>
    <source>
        <strain evidence="2 3">12EGH17</strain>
    </source>
</reference>